<dbReference type="InterPro" id="IPR051924">
    <property type="entry name" value="GST_Kappa/NadH"/>
</dbReference>
<dbReference type="InterPro" id="IPR036249">
    <property type="entry name" value="Thioredoxin-like_sf"/>
</dbReference>
<feature type="domain" description="DSBA-like thioredoxin" evidence="2">
    <location>
        <begin position="8"/>
        <end position="199"/>
    </location>
</feature>
<dbReference type="RefSeq" id="WP_229488807.1">
    <property type="nucleotide sequence ID" value="NZ_JAIVFQ010000072.1"/>
</dbReference>
<dbReference type="EC" id="5.99.1.4" evidence="1"/>
<dbReference type="InterPro" id="IPR014440">
    <property type="entry name" value="HCCAis_GSTk"/>
</dbReference>
<organism evidence="3 4">
    <name type="scientific">Nostoc favosum CHAB5714</name>
    <dbReference type="NCBI Taxonomy" id="2780399"/>
    <lineage>
        <taxon>Bacteria</taxon>
        <taxon>Bacillati</taxon>
        <taxon>Cyanobacteriota</taxon>
        <taxon>Cyanophyceae</taxon>
        <taxon>Nostocales</taxon>
        <taxon>Nostocaceae</taxon>
        <taxon>Nostoc</taxon>
        <taxon>Nostoc favosum</taxon>
    </lineage>
</organism>
<evidence type="ECO:0000313" key="3">
    <source>
        <dbReference type="EMBL" id="MCC5603255.1"/>
    </source>
</evidence>
<dbReference type="InterPro" id="IPR001853">
    <property type="entry name" value="DSBA-like_thioredoxin_dom"/>
</dbReference>
<dbReference type="Gene3D" id="3.40.30.10">
    <property type="entry name" value="Glutaredoxin"/>
    <property type="match status" value="1"/>
</dbReference>
<name>A0ABS8IHH6_9NOSO</name>
<comment type="similarity">
    <text evidence="1">Belongs to the GST superfamily. NadH family.</text>
</comment>
<evidence type="ECO:0000313" key="4">
    <source>
        <dbReference type="Proteomes" id="UP001199525"/>
    </source>
</evidence>
<dbReference type="EMBL" id="JAIVFQ010000072">
    <property type="protein sequence ID" value="MCC5603255.1"/>
    <property type="molecule type" value="Genomic_DNA"/>
</dbReference>
<dbReference type="PANTHER" id="PTHR42943:SF13">
    <property type="entry name" value="GLUTATHIONE S-TRANSFERASE KAPPA-RELATED"/>
    <property type="match status" value="1"/>
</dbReference>
<keyword evidence="1" id="KW-0413">Isomerase</keyword>
<evidence type="ECO:0000256" key="1">
    <source>
        <dbReference type="PIRNR" id="PIRNR006386"/>
    </source>
</evidence>
<dbReference type="SUPFAM" id="SSF52833">
    <property type="entry name" value="Thioredoxin-like"/>
    <property type="match status" value="1"/>
</dbReference>
<dbReference type="Proteomes" id="UP001199525">
    <property type="component" value="Unassembled WGS sequence"/>
</dbReference>
<comment type="catalytic activity">
    <reaction evidence="1">
        <text>2-hydroxychromene-2-carboxylate = (3E)-4-(2-hydroxyphenyl)-2-oxobut-3-enoate</text>
        <dbReference type="Rhea" id="RHEA:27401"/>
        <dbReference type="ChEBI" id="CHEBI:59350"/>
        <dbReference type="ChEBI" id="CHEBI:59353"/>
        <dbReference type="EC" id="5.99.1.4"/>
    </reaction>
</comment>
<dbReference type="Pfam" id="PF01323">
    <property type="entry name" value="DSBA"/>
    <property type="match status" value="1"/>
</dbReference>
<dbReference type="PANTHER" id="PTHR42943">
    <property type="entry name" value="GLUTATHIONE S-TRANSFERASE KAPPA"/>
    <property type="match status" value="1"/>
</dbReference>
<keyword evidence="4" id="KW-1185">Reference proteome</keyword>
<protein>
    <recommendedName>
        <fullName evidence="1">2-hydroxychromene-2-carboxylate isomerase</fullName>
        <ecNumber evidence="1">5.99.1.4</ecNumber>
    </recommendedName>
</protein>
<dbReference type="PIRSF" id="PIRSF006386">
    <property type="entry name" value="HCCAis_GSTk"/>
    <property type="match status" value="1"/>
</dbReference>
<proteinExistence type="inferred from homology"/>
<evidence type="ECO:0000259" key="2">
    <source>
        <dbReference type="Pfam" id="PF01323"/>
    </source>
</evidence>
<reference evidence="3 4" key="1">
    <citation type="journal article" date="2021" name="Microorganisms">
        <title>Genome Evolution of Filamentous Cyanobacterium Nostoc Species: From Facultative Symbiosis to Free Living.</title>
        <authorList>
            <person name="Huo D."/>
            <person name="Li H."/>
            <person name="Cai F."/>
            <person name="Guo X."/>
            <person name="Qiao Z."/>
            <person name="Wang W."/>
            <person name="Yu G."/>
            <person name="Li R."/>
        </authorList>
    </citation>
    <scope>NUCLEOTIDE SEQUENCE [LARGE SCALE GENOMIC DNA]</scope>
    <source>
        <strain evidence="3 4">CHAB 5714</strain>
    </source>
</reference>
<sequence>MKTSSPRFYFCFRSPYSWVGARLLEECFDSKQYGIEYIPFWEPDKQTLILLKAKGGEFLYTPMSRHRHLYILQDIKRLTTKLGYKITWPVDRNPWWDLPHLAYLAARRYGKGSSFFWAVYQARWEKGENICSIDTISRIAQEVGLDPELIAQAPHDPTIRQEGVEALYKAYRDSVFGIPFFINGNEKFWGSDRFEDFAFNLANSEQRKIQEFRSKKTINS</sequence>
<comment type="caution">
    <text evidence="3">The sequence shown here is derived from an EMBL/GenBank/DDBJ whole genome shotgun (WGS) entry which is preliminary data.</text>
</comment>
<accession>A0ABS8IHH6</accession>
<gene>
    <name evidence="3" type="ORF">LC586_29700</name>
</gene>